<dbReference type="InterPro" id="IPR006629">
    <property type="entry name" value="LITAF"/>
</dbReference>
<dbReference type="Pfam" id="PF10601">
    <property type="entry name" value="zf-LITAF-like"/>
    <property type="match status" value="1"/>
</dbReference>
<sequence length="58" mass="6502">MNCPRCTSEDLTVINEVHSKGTKLWKLCLCGFLGLCGTGKTTNEQYWVCKNCGNKFKV</sequence>
<dbReference type="EMBL" id="CP002582">
    <property type="protein sequence ID" value="ADZ84505.1"/>
    <property type="molecule type" value="Genomic_DNA"/>
</dbReference>
<evidence type="ECO:0000259" key="1">
    <source>
        <dbReference type="Pfam" id="PF10601"/>
    </source>
</evidence>
<accession>F2JKW4</accession>
<dbReference type="RefSeq" id="WP_013657786.1">
    <property type="nucleotide sequence ID" value="NC_015275.1"/>
</dbReference>
<dbReference type="KEGG" id="cle:Clole_2806"/>
<proteinExistence type="predicted"/>
<organism evidence="2 3">
    <name type="scientific">Cellulosilyticum lentocellum (strain ATCC 49066 / DSM 5427 / NCIMB 11756 / RHM5)</name>
    <name type="common">Clostridium lentocellum</name>
    <dbReference type="NCBI Taxonomy" id="642492"/>
    <lineage>
        <taxon>Bacteria</taxon>
        <taxon>Bacillati</taxon>
        <taxon>Bacillota</taxon>
        <taxon>Clostridia</taxon>
        <taxon>Lachnospirales</taxon>
        <taxon>Cellulosilyticaceae</taxon>
        <taxon>Cellulosilyticum</taxon>
    </lineage>
</organism>
<evidence type="ECO:0000313" key="2">
    <source>
        <dbReference type="EMBL" id="ADZ84505.1"/>
    </source>
</evidence>
<dbReference type="AlphaFoldDB" id="F2JKW4"/>
<dbReference type="STRING" id="642492.Clole_2806"/>
<name>F2JKW4_CELLD</name>
<evidence type="ECO:0000313" key="3">
    <source>
        <dbReference type="Proteomes" id="UP000008467"/>
    </source>
</evidence>
<dbReference type="Proteomes" id="UP000008467">
    <property type="component" value="Chromosome"/>
</dbReference>
<reference evidence="2 3" key="1">
    <citation type="journal article" date="2011" name="J. Bacteriol.">
        <title>Complete genome sequence of the cellulose-degrading bacterium Cellulosilyticum lentocellum.</title>
        <authorList>
            <consortium name="US DOE Joint Genome Institute"/>
            <person name="Miller D.A."/>
            <person name="Suen G."/>
            <person name="Bruce D."/>
            <person name="Copeland A."/>
            <person name="Cheng J.F."/>
            <person name="Detter C."/>
            <person name="Goodwin L.A."/>
            <person name="Han C.S."/>
            <person name="Hauser L.J."/>
            <person name="Land M.L."/>
            <person name="Lapidus A."/>
            <person name="Lucas S."/>
            <person name="Meincke L."/>
            <person name="Pitluck S."/>
            <person name="Tapia R."/>
            <person name="Teshima H."/>
            <person name="Woyke T."/>
            <person name="Fox B.G."/>
            <person name="Angert E.R."/>
            <person name="Currie C.R."/>
        </authorList>
    </citation>
    <scope>NUCLEOTIDE SEQUENCE [LARGE SCALE GENOMIC DNA]</scope>
    <source>
        <strain evidence="3">ATCC 49066 / DSM 5427 / NCIMB 11756 / RHM5</strain>
    </source>
</reference>
<dbReference type="HOGENOM" id="CLU_2971021_0_0_9"/>
<keyword evidence="3" id="KW-1185">Reference proteome</keyword>
<protein>
    <recommendedName>
        <fullName evidence="1">LITAF domain-containing protein</fullName>
    </recommendedName>
</protein>
<feature type="domain" description="LITAF" evidence="1">
    <location>
        <begin position="1"/>
        <end position="56"/>
    </location>
</feature>
<gene>
    <name evidence="2" type="ordered locus">Clole_2806</name>
</gene>